<keyword evidence="5" id="KW-1185">Reference proteome</keyword>
<dbReference type="Pfam" id="PF04909">
    <property type="entry name" value="Amidohydro_2"/>
    <property type="match status" value="1"/>
</dbReference>
<evidence type="ECO:0000313" key="4">
    <source>
        <dbReference type="EMBL" id="WEW57467.1"/>
    </source>
</evidence>
<dbReference type="PANTHER" id="PTHR43383">
    <property type="entry name" value="NODULIN 6"/>
    <property type="match status" value="1"/>
</dbReference>
<dbReference type="SUPFAM" id="SSF55931">
    <property type="entry name" value="Glutamine synthetase/guanido kinase"/>
    <property type="match status" value="1"/>
</dbReference>
<dbReference type="GO" id="GO:0016787">
    <property type="term" value="F:hydrolase activity"/>
    <property type="evidence" value="ECO:0007669"/>
    <property type="project" value="InterPro"/>
</dbReference>
<dbReference type="PROSITE" id="PS51987">
    <property type="entry name" value="GS_CATALYTIC"/>
    <property type="match status" value="1"/>
</dbReference>
<gene>
    <name evidence="4" type="ORF">PRK78_002934</name>
</gene>
<feature type="domain" description="GS catalytic" evidence="3">
    <location>
        <begin position="553"/>
        <end position="885"/>
    </location>
</feature>
<reference evidence="4" key="1">
    <citation type="submission" date="2023-03" db="EMBL/GenBank/DDBJ databases">
        <title>Emydomyces testavorans Genome Sequence.</title>
        <authorList>
            <person name="Hoyer L."/>
        </authorList>
    </citation>
    <scope>NUCLEOTIDE SEQUENCE</scope>
    <source>
        <strain evidence="4">16-2883</strain>
    </source>
</reference>
<evidence type="ECO:0000313" key="5">
    <source>
        <dbReference type="Proteomes" id="UP001219355"/>
    </source>
</evidence>
<organism evidence="4 5">
    <name type="scientific">Emydomyces testavorans</name>
    <dbReference type="NCBI Taxonomy" id="2070801"/>
    <lineage>
        <taxon>Eukaryota</taxon>
        <taxon>Fungi</taxon>
        <taxon>Dikarya</taxon>
        <taxon>Ascomycota</taxon>
        <taxon>Pezizomycotina</taxon>
        <taxon>Eurotiomycetes</taxon>
        <taxon>Eurotiomycetidae</taxon>
        <taxon>Onygenales</taxon>
        <taxon>Nannizziopsiaceae</taxon>
        <taxon>Emydomyces</taxon>
    </lineage>
</organism>
<dbReference type="Proteomes" id="UP001219355">
    <property type="component" value="Chromosome 2"/>
</dbReference>
<dbReference type="SUPFAM" id="SSF51556">
    <property type="entry name" value="Metallo-dependent hydrolases"/>
    <property type="match status" value="1"/>
</dbReference>
<comment type="similarity">
    <text evidence="1 2">Belongs to the glutamine synthetase family.</text>
</comment>
<protein>
    <recommendedName>
        <fullName evidence="3">GS catalytic domain-containing protein</fullName>
    </recommendedName>
</protein>
<dbReference type="GO" id="GO:0004356">
    <property type="term" value="F:glutamine synthetase activity"/>
    <property type="evidence" value="ECO:0007669"/>
    <property type="project" value="InterPro"/>
</dbReference>
<dbReference type="InterPro" id="IPR014746">
    <property type="entry name" value="Gln_synth/guanido_kin_cat_dom"/>
</dbReference>
<dbReference type="InterPro" id="IPR008146">
    <property type="entry name" value="Gln_synth_cat_dom"/>
</dbReference>
<accession>A0AAF0DFA9</accession>
<evidence type="ECO:0000256" key="1">
    <source>
        <dbReference type="PROSITE-ProRule" id="PRU01331"/>
    </source>
</evidence>
<dbReference type="Gene3D" id="3.30.590.10">
    <property type="entry name" value="Glutamine synthetase/guanido kinase, catalytic domain"/>
    <property type="match status" value="1"/>
</dbReference>
<sequence>MDDITELRQLIYKLAVIDNHGHNILNQAAALDYTRYPLESLTSEAQGEALIDHTKTLAHHRAVNQLAELYGCDPDWEVIKFARQKAIEEDYNGLVRRCLEGTQMLLIDNGLVDSDDVEAVAWHDSFTSSGTKTLLRIEAVAAQQTKRIVDDIQTSFPTDLETLQDGDITSTTLSLHFDLFEERFELIIEEALNDPRVAGFKSVICYRTGLKDIQLQTREKRLPCFLRHLVAVLKNKSSRVCSKPLNDYLVQITLRCIQKKRTVTGLSKPIQFHTGLGDTDINLSLSNPAHLQSLIEEYSDVDFVLLHSSYPYTREAGYLAAMYKNVYLDIGEVFPMISKDGQLSILRQSLELVPVSKILWSTDGHFHPETYWLANKQFREILETILVESVKNGNLTLLQAMNAAQDIMFNNSNRLYRLGLEPIYPHHFPTNSGLTGRLNRESLQLDLFLKNNMNVEFIWLLYLDYTATMRIRMFPIREFRKLIKGERRVGITLAALNMLQNDMLVPPDPLLAGQFYLKPDLNTLSTNIRTISNSATVMTFWETEEGNPQEGCPRSTLRNIATMCKAEFNLELLCGFEIEVVFMEKSKSDGDQTIYKPWLLNHSWSNLTSDTRRVLPIIEDMVRMLSYMDIHLEQFHTESSASQFEFILPPATPLVAVDTLLKTRQIIVHAAEEHGLRATLYPRPFPVSAGTASHVHVSIDPPAKEESFLAGLLHHLPAMLPFTYPQDASYERVKEGIWAGGVWVAWGFQNRETPVRKISPGHWEIKSMDGLANPYLAVAAIIAGGYLGMKNGIKLEIEGCNVFDLPRFTVDVATLSTSQREELGIRTRMPNSLDQALAALEADAELENVLGKWWVDRYVGVRRGEQKMLNEMSEEARRVWLIERY</sequence>
<dbReference type="EMBL" id="CP120628">
    <property type="protein sequence ID" value="WEW57467.1"/>
    <property type="molecule type" value="Genomic_DNA"/>
</dbReference>
<dbReference type="InterPro" id="IPR006680">
    <property type="entry name" value="Amidohydro-rel"/>
</dbReference>
<name>A0AAF0DFA9_9EURO</name>
<dbReference type="Gene3D" id="3.20.20.140">
    <property type="entry name" value="Metal-dependent hydrolases"/>
    <property type="match status" value="1"/>
</dbReference>
<dbReference type="InterPro" id="IPR032466">
    <property type="entry name" value="Metal_Hydrolase"/>
</dbReference>
<dbReference type="SMART" id="SM01230">
    <property type="entry name" value="Gln-synt_C"/>
    <property type="match status" value="1"/>
</dbReference>
<evidence type="ECO:0000259" key="3">
    <source>
        <dbReference type="PROSITE" id="PS51987"/>
    </source>
</evidence>
<evidence type="ECO:0000256" key="2">
    <source>
        <dbReference type="RuleBase" id="RU000384"/>
    </source>
</evidence>
<dbReference type="AlphaFoldDB" id="A0AAF0DFA9"/>
<dbReference type="Pfam" id="PF00120">
    <property type="entry name" value="Gln-synt_C"/>
    <property type="match status" value="1"/>
</dbReference>
<proteinExistence type="inferred from homology"/>
<dbReference type="PANTHER" id="PTHR43383:SF2">
    <property type="entry name" value="AMIDOHYDROLASE 2 FAMILY PROTEIN"/>
    <property type="match status" value="1"/>
</dbReference>